<dbReference type="SMART" id="SM00862">
    <property type="entry name" value="Trans_reg_C"/>
    <property type="match status" value="1"/>
</dbReference>
<dbReference type="Pfam" id="PF00486">
    <property type="entry name" value="Trans_reg_C"/>
    <property type="match status" value="1"/>
</dbReference>
<evidence type="ECO:0000256" key="3">
    <source>
        <dbReference type="SAM" id="MobiDB-lite"/>
    </source>
</evidence>
<dbReference type="InterPro" id="IPR011042">
    <property type="entry name" value="6-blade_b-propeller_TolB-like"/>
</dbReference>
<dbReference type="Gene3D" id="2.120.10.30">
    <property type="entry name" value="TolB, C-terminal domain"/>
    <property type="match status" value="2"/>
</dbReference>
<dbReference type="GO" id="GO:0003677">
    <property type="term" value="F:DNA binding"/>
    <property type="evidence" value="ECO:0007669"/>
    <property type="project" value="UniProtKB-UniRule"/>
</dbReference>
<feature type="DNA-binding region" description="OmpR/PhoB-type" evidence="2">
    <location>
        <begin position="7"/>
        <end position="106"/>
    </location>
</feature>
<dbReference type="EMBL" id="PNCJ01000027">
    <property type="protein sequence ID" value="TMP34776.1"/>
    <property type="molecule type" value="Genomic_DNA"/>
</dbReference>
<evidence type="ECO:0000313" key="6">
    <source>
        <dbReference type="EMBL" id="TMP34776.1"/>
    </source>
</evidence>
<dbReference type="OrthoDB" id="5900874at2"/>
<dbReference type="GO" id="GO:0000160">
    <property type="term" value="P:phosphorelay signal transduction system"/>
    <property type="evidence" value="ECO:0007669"/>
    <property type="project" value="InterPro"/>
</dbReference>
<organism evidence="6 7">
    <name type="scientific">Pseudoalteromonas rubra</name>
    <dbReference type="NCBI Taxonomy" id="43658"/>
    <lineage>
        <taxon>Bacteria</taxon>
        <taxon>Pseudomonadati</taxon>
        <taxon>Pseudomonadota</taxon>
        <taxon>Gammaproteobacteria</taxon>
        <taxon>Alteromonadales</taxon>
        <taxon>Pseudoalteromonadaceae</taxon>
        <taxon>Pseudoalteromonas</taxon>
    </lineage>
</organism>
<keyword evidence="4" id="KW-1133">Transmembrane helix</keyword>
<keyword evidence="4" id="KW-0472">Membrane</keyword>
<dbReference type="Gene3D" id="1.10.10.10">
    <property type="entry name" value="Winged helix-like DNA-binding domain superfamily/Winged helix DNA-binding domain"/>
    <property type="match status" value="1"/>
</dbReference>
<gene>
    <name evidence="6" type="ORF">CWB98_17420</name>
</gene>
<evidence type="ECO:0000256" key="4">
    <source>
        <dbReference type="SAM" id="Phobius"/>
    </source>
</evidence>
<name>A0A5S3WXY2_9GAMM</name>
<dbReference type="Proteomes" id="UP000306719">
    <property type="component" value="Unassembled WGS sequence"/>
</dbReference>
<dbReference type="PANTHER" id="PTHR36842">
    <property type="entry name" value="PROTEIN TOLB HOMOLOG"/>
    <property type="match status" value="1"/>
</dbReference>
<dbReference type="SUPFAM" id="SSF82171">
    <property type="entry name" value="DPP6 N-terminal domain-like"/>
    <property type="match status" value="1"/>
</dbReference>
<evidence type="ECO:0000313" key="7">
    <source>
        <dbReference type="Proteomes" id="UP000306719"/>
    </source>
</evidence>
<feature type="domain" description="OmpR/PhoB-type" evidence="5">
    <location>
        <begin position="7"/>
        <end position="106"/>
    </location>
</feature>
<dbReference type="CDD" id="cd00383">
    <property type="entry name" value="trans_reg_C"/>
    <property type="match status" value="1"/>
</dbReference>
<feature type="region of interest" description="Disordered" evidence="3">
    <location>
        <begin position="117"/>
        <end position="163"/>
    </location>
</feature>
<comment type="caution">
    <text evidence="6">The sequence shown here is derived from an EMBL/GenBank/DDBJ whole genome shotgun (WGS) entry which is preliminary data.</text>
</comment>
<dbReference type="InterPro" id="IPR036388">
    <property type="entry name" value="WH-like_DNA-bd_sf"/>
</dbReference>
<reference evidence="6 7" key="1">
    <citation type="submission" date="2018-01" db="EMBL/GenBank/DDBJ databases">
        <authorList>
            <person name="Paulsen S."/>
            <person name="Gram L.K."/>
        </authorList>
    </citation>
    <scope>NUCLEOTIDE SEQUENCE [LARGE SCALE GENOMIC DNA]</scope>
    <source>
        <strain evidence="6 7">S2599</strain>
    </source>
</reference>
<evidence type="ECO:0000256" key="1">
    <source>
        <dbReference type="ARBA" id="ARBA00023125"/>
    </source>
</evidence>
<dbReference type="AlphaFoldDB" id="A0A5S3WXY2"/>
<protein>
    <recommendedName>
        <fullName evidence="5">OmpR/PhoB-type domain-containing protein</fullName>
    </recommendedName>
</protein>
<dbReference type="SUPFAM" id="SSF46894">
    <property type="entry name" value="C-terminal effector domain of the bipartite response regulators"/>
    <property type="match status" value="1"/>
</dbReference>
<dbReference type="InterPro" id="IPR001867">
    <property type="entry name" value="OmpR/PhoB-type_DNA-bd"/>
</dbReference>
<dbReference type="GO" id="GO:0006355">
    <property type="term" value="P:regulation of DNA-templated transcription"/>
    <property type="evidence" value="ECO:0007669"/>
    <property type="project" value="InterPro"/>
</dbReference>
<reference evidence="7" key="2">
    <citation type="submission" date="2019-06" db="EMBL/GenBank/DDBJ databases">
        <title>Co-occurence of chitin degradation, pigmentation and bioactivity in marine Pseudoalteromonas.</title>
        <authorList>
            <person name="Sonnenschein E.C."/>
            <person name="Bech P.K."/>
        </authorList>
    </citation>
    <scope>NUCLEOTIDE SEQUENCE [LARGE SCALE GENOMIC DNA]</scope>
    <source>
        <strain evidence="7">S2599</strain>
    </source>
</reference>
<evidence type="ECO:0000256" key="2">
    <source>
        <dbReference type="PROSITE-ProRule" id="PRU01091"/>
    </source>
</evidence>
<feature type="transmembrane region" description="Helical" evidence="4">
    <location>
        <begin position="175"/>
        <end position="194"/>
    </location>
</feature>
<accession>A0A5S3WXY2</accession>
<keyword evidence="1 2" id="KW-0238">DNA-binding</keyword>
<keyword evidence="4" id="KW-0812">Transmembrane</keyword>
<dbReference type="InterPro" id="IPR016032">
    <property type="entry name" value="Sig_transdc_resp-reg_C-effctor"/>
</dbReference>
<proteinExistence type="predicted"/>
<sequence length="737" mass="83022">MSSLTDTKLTKLGAFVLDLGDQVLYLDSQEVSIEPKVMALLLYLYDNRDRYVSIEELHQQVWSDRIVSDTAVRSAAKKLRLILGDNDIANARYVKSVSKRGYKLVCEIAPVDALEPCVSSDGPEESTVASPPDTLSGVASEPLVSSEPPQSLPPVSEPAQLASPPKERTWQSWKFNVLLILATVIAMFVGWVKYEAVVRYIQEIQVVKVDELEHITEFNGDKEALSVSEDGRFIAFTGRTSEDEDRQVFLLDKQNNKTRQLTFHASNAMFVQFAQNDKVLIYSDVNEGKMSMELLPLTLGDPESGKVTLIEGVVAIGGPSRGRHSSEILLPMLVDLESEMTLYALDIPTRKYTRMLALSDASEILIDVSLSPDKKKLALMKQIKGQFHILLFDLATKEETLVYTSKYNLLGVEWKSDRYILVLGSGGVVRIDSITGEHLQVIDDSERLLRGFNTHNGEEIILLQKETTRANRLYIEHTLGDELTAQQTIDTAPEVVSMLYDTRSEQHRWVRTLEDGVMTIGRMTLGTQEVEPYYTTEERLLLLDVSYEAGGILMKEGPKLAFYSFDRGQVDYITSSKETSSDAAFSLDGKHIYYGVNVVGEWEIQSYNIQTKTSRLMLPGYRSIRAAGSGYIAAEPIDAKLFYFSDLKEPGQALGHPIDFRHICRWYIRGDHIIWTAFDERHTHLHKLNWRTGEHSQFSERLFAFYPAISTDQKGEKTLSMSVQINNTSIATTTIKH</sequence>
<dbReference type="RefSeq" id="WP_138545983.1">
    <property type="nucleotide sequence ID" value="NZ_PNCJ01000027.1"/>
</dbReference>
<dbReference type="PROSITE" id="PS51755">
    <property type="entry name" value="OMPR_PHOB"/>
    <property type="match status" value="1"/>
</dbReference>
<evidence type="ECO:0000259" key="5">
    <source>
        <dbReference type="PROSITE" id="PS51755"/>
    </source>
</evidence>